<dbReference type="EMBL" id="ML739043">
    <property type="protein sequence ID" value="KAE8356092.1"/>
    <property type="molecule type" value="Genomic_DNA"/>
</dbReference>
<evidence type="ECO:0000256" key="1">
    <source>
        <dbReference type="SAM" id="MobiDB-lite"/>
    </source>
</evidence>
<dbReference type="Pfam" id="PF06985">
    <property type="entry name" value="HET"/>
    <property type="match status" value="1"/>
</dbReference>
<dbReference type="Pfam" id="PF26639">
    <property type="entry name" value="Het-6_barrel"/>
    <property type="match status" value="1"/>
</dbReference>
<dbReference type="PANTHER" id="PTHR24148">
    <property type="entry name" value="ANKYRIN REPEAT DOMAIN-CONTAINING PROTEIN 39 HOMOLOG-RELATED"/>
    <property type="match status" value="1"/>
</dbReference>
<dbReference type="OrthoDB" id="4850726at2759"/>
<feature type="domain" description="Heterokaryon incompatibility" evidence="2">
    <location>
        <begin position="75"/>
        <end position="199"/>
    </location>
</feature>
<gene>
    <name evidence="3" type="ORF">BDV28DRAFT_145591</name>
</gene>
<dbReference type="Proteomes" id="UP000327118">
    <property type="component" value="Unassembled WGS sequence"/>
</dbReference>
<dbReference type="InterPro" id="IPR052895">
    <property type="entry name" value="HetReg/Transcr_Mod"/>
</dbReference>
<dbReference type="PANTHER" id="PTHR24148:SF64">
    <property type="entry name" value="HETEROKARYON INCOMPATIBILITY DOMAIN-CONTAINING PROTEIN"/>
    <property type="match status" value="1"/>
</dbReference>
<evidence type="ECO:0000313" key="3">
    <source>
        <dbReference type="EMBL" id="KAE8356092.1"/>
    </source>
</evidence>
<evidence type="ECO:0000259" key="2">
    <source>
        <dbReference type="Pfam" id="PF06985"/>
    </source>
</evidence>
<keyword evidence="4" id="KW-1185">Reference proteome</keyword>
<evidence type="ECO:0000313" key="4">
    <source>
        <dbReference type="Proteomes" id="UP000327118"/>
    </source>
</evidence>
<proteinExistence type="predicted"/>
<organism evidence="3 4">
    <name type="scientific">Aspergillus coremiiformis</name>
    <dbReference type="NCBI Taxonomy" id="138285"/>
    <lineage>
        <taxon>Eukaryota</taxon>
        <taxon>Fungi</taxon>
        <taxon>Dikarya</taxon>
        <taxon>Ascomycota</taxon>
        <taxon>Pezizomycotina</taxon>
        <taxon>Eurotiomycetes</taxon>
        <taxon>Eurotiomycetidae</taxon>
        <taxon>Eurotiales</taxon>
        <taxon>Aspergillaceae</taxon>
        <taxon>Aspergillus</taxon>
        <taxon>Aspergillus subgen. Circumdati</taxon>
    </lineage>
</organism>
<dbReference type="AlphaFoldDB" id="A0A5N6ZEJ9"/>
<dbReference type="InterPro" id="IPR010730">
    <property type="entry name" value="HET"/>
</dbReference>
<sequence>MSSNTHASHFHLVPAADTRSEPEGHLNSHQTPQCPYQPIQGKDSIRLLELLPSRVPESPIQIRLHNKCTLGISLYDAISYTWGAPAEKFPIRVERLHFKVTPNLRGVLSALRQEQDSQKLWVDAICINQKDRDEKKQQVGRMNLVYKQATRVVLWLGEPQDDSDLLFTQIVKPGSEKEMRAFENLSEREWFHRVWTIEEACLNPNTVFMCGKLTISFEEIRKNLSTLPPHLVSNTHPGLAHFERLYQLRTTSQRTYLQAITHSRYCQTTKPSDFVYGILGLFNTPSLIPVDYTLDTADVFQAFTKAVMQTEKSFSLLHALGLHRTVPNLPSWVPDYTSPPERSFVLPWLPGDEAQEAQSVSEFQFHGKDLSIHAVPIGKVKSVGDEMPSNTNDDETFMKILGQWKRLLSENDTLDLQSSTRAFGTVLVTDPELGPVFNSWYTKYDAGKLQQDDDSELLGQDQFQMASALSTDCSDLRAEVGIEKYTERFKREAGGRVFFITNDGLMGLAPPGIQSDDEIVYLRGDKSPLILRPRTCTDGAFELLGDCSLFPLEETTDYPSQLFTLR</sequence>
<reference evidence="4" key="1">
    <citation type="submission" date="2019-04" db="EMBL/GenBank/DDBJ databases">
        <title>Friends and foes A comparative genomics studyof 23 Aspergillus species from section Flavi.</title>
        <authorList>
            <consortium name="DOE Joint Genome Institute"/>
            <person name="Kjaerbolling I."/>
            <person name="Vesth T."/>
            <person name="Frisvad J.C."/>
            <person name="Nybo J.L."/>
            <person name="Theobald S."/>
            <person name="Kildgaard S."/>
            <person name="Isbrandt T."/>
            <person name="Kuo A."/>
            <person name="Sato A."/>
            <person name="Lyhne E.K."/>
            <person name="Kogle M.E."/>
            <person name="Wiebenga A."/>
            <person name="Kun R.S."/>
            <person name="Lubbers R.J."/>
            <person name="Makela M.R."/>
            <person name="Barry K."/>
            <person name="Chovatia M."/>
            <person name="Clum A."/>
            <person name="Daum C."/>
            <person name="Haridas S."/>
            <person name="He G."/>
            <person name="LaButti K."/>
            <person name="Lipzen A."/>
            <person name="Mondo S."/>
            <person name="Riley R."/>
            <person name="Salamov A."/>
            <person name="Simmons B.A."/>
            <person name="Magnuson J.K."/>
            <person name="Henrissat B."/>
            <person name="Mortensen U.H."/>
            <person name="Larsen T.O."/>
            <person name="Devries R.P."/>
            <person name="Grigoriev I.V."/>
            <person name="Machida M."/>
            <person name="Baker S.E."/>
            <person name="Andersen M.R."/>
        </authorList>
    </citation>
    <scope>NUCLEOTIDE SEQUENCE [LARGE SCALE GENOMIC DNA]</scope>
    <source>
        <strain evidence="4">CBS 553.77</strain>
    </source>
</reference>
<feature type="region of interest" description="Disordered" evidence="1">
    <location>
        <begin position="1"/>
        <end position="35"/>
    </location>
</feature>
<accession>A0A5N6ZEJ9</accession>
<name>A0A5N6ZEJ9_9EURO</name>
<protein>
    <submittedName>
        <fullName evidence="3">Heterokaryon incompatibility protein-domain-containing protein</fullName>
    </submittedName>
</protein>